<dbReference type="OrthoDB" id="3185552at2"/>
<gene>
    <name evidence="7" type="ORF">DF223_09705</name>
</gene>
<proteinExistence type="predicted"/>
<keyword evidence="3 6" id="KW-0812">Transmembrane</keyword>
<comment type="caution">
    <text evidence="7">The sequence shown here is derived from an EMBL/GenBank/DDBJ whole genome shotgun (WGS) entry which is preliminary data.</text>
</comment>
<keyword evidence="5 6" id="KW-0472">Membrane</keyword>
<feature type="transmembrane region" description="Helical" evidence="6">
    <location>
        <begin position="287"/>
        <end position="307"/>
    </location>
</feature>
<keyword evidence="2" id="KW-1003">Cell membrane</keyword>
<keyword evidence="8" id="KW-1185">Reference proteome</keyword>
<dbReference type="Pfam" id="PF02653">
    <property type="entry name" value="BPD_transp_2"/>
    <property type="match status" value="1"/>
</dbReference>
<organism evidence="7 8">
    <name type="scientific">Mycetocola zhujimingii</name>
    <dbReference type="NCBI Taxonomy" id="2079792"/>
    <lineage>
        <taxon>Bacteria</taxon>
        <taxon>Bacillati</taxon>
        <taxon>Actinomycetota</taxon>
        <taxon>Actinomycetes</taxon>
        <taxon>Micrococcales</taxon>
        <taxon>Microbacteriaceae</taxon>
        <taxon>Mycetocola</taxon>
    </lineage>
</organism>
<sequence>MTVLDGADILSGSYNSDYLAASLINAVPLAMLGLAQLGVILSGRGGIDLSVGSMVSVTGIAFGMSYGLWGWNLVIAMIFAVVLGGILGGINGALVSFIGFPPLIATLATFYAYRSIALVWSGQKPVNSTEIQTFYSAAKAIELPLIGSYLPLIPLGIFTFLIPVVVVVWVLLNKTTFGRRVYALGTNNTAAVWAGINVRPNRFAVYVLSGLISGLVGIVTVAQFASARPDAGTSGNGMALPAITIAVLGGVAITGGIGRVSGVVLATVLIVWLNAGILLAFPGNDGVQVQLLALGLVLVFASLLNGLTRRRYGGI</sequence>
<evidence type="ECO:0000256" key="5">
    <source>
        <dbReference type="ARBA" id="ARBA00023136"/>
    </source>
</evidence>
<feature type="transmembrane region" description="Helical" evidence="6">
    <location>
        <begin position="263"/>
        <end position="281"/>
    </location>
</feature>
<dbReference type="PANTHER" id="PTHR32196">
    <property type="entry name" value="ABC TRANSPORTER PERMEASE PROTEIN YPHD-RELATED-RELATED"/>
    <property type="match status" value="1"/>
</dbReference>
<dbReference type="Proteomes" id="UP000244962">
    <property type="component" value="Unassembled WGS sequence"/>
</dbReference>
<evidence type="ECO:0000256" key="2">
    <source>
        <dbReference type="ARBA" id="ARBA00022475"/>
    </source>
</evidence>
<comment type="subcellular location">
    <subcellularLocation>
        <location evidence="1">Cell membrane</location>
        <topology evidence="1">Multi-pass membrane protein</topology>
    </subcellularLocation>
</comment>
<feature type="transmembrane region" description="Helical" evidence="6">
    <location>
        <begin position="46"/>
        <end position="63"/>
    </location>
</feature>
<feature type="transmembrane region" description="Helical" evidence="6">
    <location>
        <begin position="152"/>
        <end position="172"/>
    </location>
</feature>
<feature type="transmembrane region" description="Helical" evidence="6">
    <location>
        <begin position="238"/>
        <end position="256"/>
    </location>
</feature>
<evidence type="ECO:0000313" key="7">
    <source>
        <dbReference type="EMBL" id="PWC06907.1"/>
    </source>
</evidence>
<evidence type="ECO:0000256" key="1">
    <source>
        <dbReference type="ARBA" id="ARBA00004651"/>
    </source>
</evidence>
<evidence type="ECO:0000256" key="4">
    <source>
        <dbReference type="ARBA" id="ARBA00022989"/>
    </source>
</evidence>
<keyword evidence="4 6" id="KW-1133">Transmembrane helix</keyword>
<feature type="transmembrane region" description="Helical" evidence="6">
    <location>
        <begin position="94"/>
        <end position="113"/>
    </location>
</feature>
<evidence type="ECO:0000256" key="3">
    <source>
        <dbReference type="ARBA" id="ARBA00022692"/>
    </source>
</evidence>
<dbReference type="KEGG" id="myl:C3E77_00860"/>
<name>A0A2U1TDC9_9MICO</name>
<accession>A0A2U1TDC9</accession>
<feature type="transmembrane region" description="Helical" evidence="6">
    <location>
        <begin position="18"/>
        <end position="39"/>
    </location>
</feature>
<reference evidence="8" key="1">
    <citation type="submission" date="2018-04" db="EMBL/GenBank/DDBJ databases">
        <authorList>
            <person name="Liu S."/>
            <person name="Wang Z."/>
            <person name="Li J."/>
        </authorList>
    </citation>
    <scope>NUCLEOTIDE SEQUENCE [LARGE SCALE GENOMIC DNA]</scope>
    <source>
        <strain evidence="8">622</strain>
    </source>
</reference>
<dbReference type="GO" id="GO:0022857">
    <property type="term" value="F:transmembrane transporter activity"/>
    <property type="evidence" value="ECO:0007669"/>
    <property type="project" value="InterPro"/>
</dbReference>
<feature type="transmembrane region" description="Helical" evidence="6">
    <location>
        <begin position="69"/>
        <end position="87"/>
    </location>
</feature>
<dbReference type="EMBL" id="QEFB01000009">
    <property type="protein sequence ID" value="PWC06907.1"/>
    <property type="molecule type" value="Genomic_DNA"/>
</dbReference>
<dbReference type="CDD" id="cd06579">
    <property type="entry name" value="TM_PBP1_transp_AraH_like"/>
    <property type="match status" value="1"/>
</dbReference>
<feature type="transmembrane region" description="Helical" evidence="6">
    <location>
        <begin position="203"/>
        <end position="226"/>
    </location>
</feature>
<dbReference type="InterPro" id="IPR001851">
    <property type="entry name" value="ABC_transp_permease"/>
</dbReference>
<dbReference type="AlphaFoldDB" id="A0A2U1TDC9"/>
<dbReference type="GO" id="GO:0005886">
    <property type="term" value="C:plasma membrane"/>
    <property type="evidence" value="ECO:0007669"/>
    <property type="project" value="UniProtKB-SubCell"/>
</dbReference>
<evidence type="ECO:0000256" key="6">
    <source>
        <dbReference type="SAM" id="Phobius"/>
    </source>
</evidence>
<protein>
    <submittedName>
        <fullName evidence="7">ABC transporter permease</fullName>
    </submittedName>
</protein>
<evidence type="ECO:0000313" key="8">
    <source>
        <dbReference type="Proteomes" id="UP000244962"/>
    </source>
</evidence>